<dbReference type="Pfam" id="PF13041">
    <property type="entry name" value="PPR_2"/>
    <property type="match status" value="2"/>
</dbReference>
<feature type="repeat" description="PPR" evidence="2">
    <location>
        <begin position="219"/>
        <end position="253"/>
    </location>
</feature>
<evidence type="ECO:0000256" key="1">
    <source>
        <dbReference type="ARBA" id="ARBA00022737"/>
    </source>
</evidence>
<evidence type="ECO:0000313" key="3">
    <source>
        <dbReference type="Proteomes" id="UP001652623"/>
    </source>
</evidence>
<dbReference type="Proteomes" id="UP001652623">
    <property type="component" value="Chromosome 11"/>
</dbReference>
<dbReference type="InterPro" id="IPR002885">
    <property type="entry name" value="PPR_rpt"/>
</dbReference>
<proteinExistence type="predicted"/>
<name>A0A6P4AXA7_ZIZJJ</name>
<keyword evidence="1" id="KW-0677">Repeat</keyword>
<organism evidence="3 4">
    <name type="scientific">Ziziphus jujuba</name>
    <name type="common">Chinese jujube</name>
    <name type="synonym">Ziziphus sativa</name>
    <dbReference type="NCBI Taxonomy" id="326968"/>
    <lineage>
        <taxon>Eukaryota</taxon>
        <taxon>Viridiplantae</taxon>
        <taxon>Streptophyta</taxon>
        <taxon>Embryophyta</taxon>
        <taxon>Tracheophyta</taxon>
        <taxon>Spermatophyta</taxon>
        <taxon>Magnoliopsida</taxon>
        <taxon>eudicotyledons</taxon>
        <taxon>Gunneridae</taxon>
        <taxon>Pentapetalae</taxon>
        <taxon>rosids</taxon>
        <taxon>fabids</taxon>
        <taxon>Rosales</taxon>
        <taxon>Rhamnaceae</taxon>
        <taxon>Paliureae</taxon>
        <taxon>Ziziphus</taxon>
    </lineage>
</organism>
<gene>
    <name evidence="4" type="primary">LOC107433763</name>
</gene>
<dbReference type="InterPro" id="IPR046960">
    <property type="entry name" value="PPR_At4g14850-like_plant"/>
</dbReference>
<dbReference type="Pfam" id="PF01535">
    <property type="entry name" value="PPR"/>
    <property type="match status" value="7"/>
</dbReference>
<sequence length="741" mass="84427">SGKRKYIFFVPLAFKIPSIFHGFQRFHFSLLASKFSLLLRTHHLTSRYHNLTTLSSSSHLVLNSCRDLQTLKQLHARFMVSTGVEPISLASKLITFYTQFNDLESAVSVFNRLRQPNTSFWNLIIKSHVEFGHLESAFLLYRKMHELGVAHDVFTFPIVNKALSLLRIDVLYAGMVHCLANQMGFVLDVYFGNTMIELYVKCGCVYYARKLFDEMCHRDLVSWTAMISGYVSEGNFICALNFFREMRMLDLEPNAVTMMVVLQGCCGTGSSIYGRQLHCYLFKNGLLMDGSLQNSILKMYTKLGTINEVESFSREVDRRRDVVYWNVLISFYSSVGDAVKAIGMFNKMRLEVETSIETLTSVISAVGKSGNLFQGEKLHCLAIKSGHLDDVLQTSLLDLYAKCGELGKSERLFKEIRHRNNITWSAIMSGFIQNGYFNEAVELFHQMQATDLEPSSENLRNLVDAYTNLGALQLGKRVHGFLIRNIFHRSEVCNTHLETSLLNMYIRCGSISSARVYFNKMLIKDVVTWTSMIEGYGSHGLGVEALRIFDLMIEERIAPNRVTFLSLLSACSHSGLVIEGCEVFSSMKWKFGIDPDLDHYTCMVDLLGRYGKLKEALVIIMKLIALPDSRIWGALFSASRVHHIHRELGEYAAQKLLELELDNIGYYTLLSNAQASIGQWNEVEEIRRVMKEKEMKKKPGWSCIENKGRVYGFVSGDRSHHQTEEIYGVLGCLSRMIKGFR</sequence>
<feature type="non-terminal residue" evidence="4">
    <location>
        <position position="1"/>
    </location>
</feature>
<reference evidence="4" key="1">
    <citation type="submission" date="2025-08" db="UniProtKB">
        <authorList>
            <consortium name="RefSeq"/>
        </authorList>
    </citation>
    <scope>IDENTIFICATION</scope>
    <source>
        <tissue evidence="4">Seedling</tissue>
    </source>
</reference>
<dbReference type="GeneID" id="107433763"/>
<dbReference type="RefSeq" id="XP_015900594.4">
    <property type="nucleotide sequence ID" value="XM_016045108.4"/>
</dbReference>
<dbReference type="Pfam" id="PF20431">
    <property type="entry name" value="E_motif"/>
    <property type="match status" value="1"/>
</dbReference>
<dbReference type="NCBIfam" id="TIGR00756">
    <property type="entry name" value="PPR"/>
    <property type="match status" value="5"/>
</dbReference>
<accession>A0A6P4AXA7</accession>
<dbReference type="PANTHER" id="PTHR24015">
    <property type="entry name" value="OS07G0578800 PROTEIN-RELATED"/>
    <property type="match status" value="1"/>
</dbReference>
<dbReference type="InterPro" id="IPR046848">
    <property type="entry name" value="E_motif"/>
</dbReference>
<feature type="repeat" description="PPR" evidence="2">
    <location>
        <begin position="420"/>
        <end position="454"/>
    </location>
</feature>
<feature type="repeat" description="PPR" evidence="2">
    <location>
        <begin position="117"/>
        <end position="151"/>
    </location>
</feature>
<feature type="repeat" description="PPR" evidence="2">
    <location>
        <begin position="525"/>
        <end position="559"/>
    </location>
</feature>
<dbReference type="PROSITE" id="PS51375">
    <property type="entry name" value="PPR"/>
    <property type="match status" value="4"/>
</dbReference>
<dbReference type="PANTHER" id="PTHR24015:SF356">
    <property type="entry name" value="DYW DOMAIN-CONTAINING PROTEIN"/>
    <property type="match status" value="1"/>
</dbReference>
<evidence type="ECO:0000256" key="2">
    <source>
        <dbReference type="PROSITE-ProRule" id="PRU00708"/>
    </source>
</evidence>
<dbReference type="Gene3D" id="1.25.40.10">
    <property type="entry name" value="Tetratricopeptide repeat domain"/>
    <property type="match status" value="5"/>
</dbReference>
<protein>
    <submittedName>
        <fullName evidence="4">Pentatricopeptide repeat-containing protein At4g35130, chloroplastic</fullName>
    </submittedName>
</protein>
<keyword evidence="3" id="KW-1185">Reference proteome</keyword>
<dbReference type="InterPro" id="IPR011990">
    <property type="entry name" value="TPR-like_helical_dom_sf"/>
</dbReference>
<evidence type="ECO:0000313" key="4">
    <source>
        <dbReference type="RefSeq" id="XP_015900594.4"/>
    </source>
</evidence>